<dbReference type="PIRSF" id="PIRSF005917">
    <property type="entry name" value="MTase_YraL"/>
    <property type="match status" value="1"/>
</dbReference>
<reference evidence="1 2" key="1">
    <citation type="submission" date="2018-03" db="EMBL/GenBank/DDBJ databases">
        <title>Genomic Encyclopedia of Archaeal and Bacterial Type Strains, Phase II (KMG-II): from individual species to whole genera.</title>
        <authorList>
            <person name="Goeker M."/>
        </authorList>
    </citation>
    <scope>NUCLEOTIDE SEQUENCE [LARGE SCALE GENOMIC DNA]</scope>
    <source>
        <strain evidence="1 2">DSM 100346</strain>
    </source>
</reference>
<evidence type="ECO:0000313" key="2">
    <source>
        <dbReference type="Proteomes" id="UP000245880"/>
    </source>
</evidence>
<protein>
    <submittedName>
        <fullName evidence="1">16S rRNA (Cytidine1402-2'-O)-methyltransferase</fullName>
    </submittedName>
</protein>
<accession>A0A316AMJ6</accession>
<dbReference type="InterPro" id="IPR014777">
    <property type="entry name" value="4pyrrole_Mease_sub1"/>
</dbReference>
<dbReference type="GO" id="GO:0032259">
    <property type="term" value="P:methylation"/>
    <property type="evidence" value="ECO:0007669"/>
    <property type="project" value="UniProtKB-KW"/>
</dbReference>
<dbReference type="PANTHER" id="PTHR46111:SF2">
    <property type="entry name" value="SAM-DEPENDENT METHYLTRANSFERASE"/>
    <property type="match status" value="1"/>
</dbReference>
<dbReference type="Gene3D" id="3.30.950.10">
    <property type="entry name" value="Methyltransferase, Cobalt-precorrin-4 Transmethylase, Domain 2"/>
    <property type="match status" value="1"/>
</dbReference>
<keyword evidence="2" id="KW-1185">Reference proteome</keyword>
<sequence length="236" mass="25979">MQPNVPTIYLIPTVLAADTASGVLPAEVSEVIKNIDIFFVENLRTARRFISSLRLGKVIDQLEFWELDKKTPSQITWERLQNLKGSAGIISEAGCPGVADPGAVAVEMAHQLGYTVKPLVGPSSILLALMGSGMNGQSFAFHGYLPIDKAERKTVIKQLEKESAQRGQTQIFMETPFRNNQLLAAILDTAAPNSRLCIASNLTAPDEFIRTMAVKDWKKNVPELHKQPTIFLLSTY</sequence>
<organism evidence="1 2">
    <name type="scientific">Dyadobacter jejuensis</name>
    <dbReference type="NCBI Taxonomy" id="1082580"/>
    <lineage>
        <taxon>Bacteria</taxon>
        <taxon>Pseudomonadati</taxon>
        <taxon>Bacteroidota</taxon>
        <taxon>Cytophagia</taxon>
        <taxon>Cytophagales</taxon>
        <taxon>Spirosomataceae</taxon>
        <taxon>Dyadobacter</taxon>
    </lineage>
</organism>
<dbReference type="Gene3D" id="3.40.1010.10">
    <property type="entry name" value="Cobalt-precorrin-4 Transmethylase, Domain 1"/>
    <property type="match status" value="1"/>
</dbReference>
<keyword evidence="1" id="KW-0489">Methyltransferase</keyword>
<dbReference type="EMBL" id="QGDT01000003">
    <property type="protein sequence ID" value="PWJ58762.1"/>
    <property type="molecule type" value="Genomic_DNA"/>
</dbReference>
<dbReference type="SUPFAM" id="SSF53790">
    <property type="entry name" value="Tetrapyrrole methylase"/>
    <property type="match status" value="1"/>
</dbReference>
<gene>
    <name evidence="1" type="ORF">CLV98_103129</name>
</gene>
<dbReference type="GO" id="GO:0008168">
    <property type="term" value="F:methyltransferase activity"/>
    <property type="evidence" value="ECO:0007669"/>
    <property type="project" value="UniProtKB-KW"/>
</dbReference>
<evidence type="ECO:0000313" key="1">
    <source>
        <dbReference type="EMBL" id="PWJ58762.1"/>
    </source>
</evidence>
<dbReference type="RefSeq" id="WP_109673700.1">
    <property type="nucleotide sequence ID" value="NZ_QGDT01000003.1"/>
</dbReference>
<dbReference type="Proteomes" id="UP000245880">
    <property type="component" value="Unassembled WGS sequence"/>
</dbReference>
<proteinExistence type="predicted"/>
<dbReference type="InterPro" id="IPR014776">
    <property type="entry name" value="4pyrrole_Mease_sub2"/>
</dbReference>
<keyword evidence="1" id="KW-0808">Transferase</keyword>
<dbReference type="PANTHER" id="PTHR46111">
    <property type="entry name" value="RIBOSOMAL RNA SMALL SUBUNIT METHYLTRANSFERASE I"/>
    <property type="match status" value="1"/>
</dbReference>
<dbReference type="AlphaFoldDB" id="A0A316AMJ6"/>
<comment type="caution">
    <text evidence="1">The sequence shown here is derived from an EMBL/GenBank/DDBJ whole genome shotgun (WGS) entry which is preliminary data.</text>
</comment>
<dbReference type="OrthoDB" id="7061662at2"/>
<dbReference type="CDD" id="cd11649">
    <property type="entry name" value="RsmI_like"/>
    <property type="match status" value="1"/>
</dbReference>
<name>A0A316AMJ6_9BACT</name>
<dbReference type="InterPro" id="IPR008189">
    <property type="entry name" value="rRNA_ssu_MeTfrase_I"/>
</dbReference>
<dbReference type="InterPro" id="IPR035996">
    <property type="entry name" value="4pyrrol_Methylase_sf"/>
</dbReference>